<reference evidence="3 4" key="1">
    <citation type="submission" date="2018-10" db="EMBL/GenBank/DDBJ databases">
        <title>Genome assembly for a Yunnan-Guizhou Plateau 3E fish, Anabarilius grahami (Regan), and its evolutionary and genetic applications.</title>
        <authorList>
            <person name="Jiang W."/>
        </authorList>
    </citation>
    <scope>NUCLEOTIDE SEQUENCE [LARGE SCALE GENOMIC DNA]</scope>
    <source>
        <strain evidence="3">AG-KIZ</strain>
        <tissue evidence="3">Muscle</tissue>
    </source>
</reference>
<feature type="region of interest" description="Disordered" evidence="1">
    <location>
        <begin position="66"/>
        <end position="119"/>
    </location>
</feature>
<sequence length="380" mass="43136">MCSEFACLLIIIPTTQRTVSVYPLQDCICYFTHLLHCHLLLSVNKLPPIAFPLYPTPLSVTEERTNTTLQQHHGSLPPPDLSSCPQDLHLSGGPSVSSTAEWSSAGETSGQNQFLQSQTPLQLRSPLQTPLQSPSMLQTTLNSTSSLQSLSQLQTTLHSTSPLQLLSPLQTTLHSTSPLHSTIRLQNPLQPIEVRIFPNKFWGRAIFPWSEWPRPRRPTCRGSPRLLDPHWRPRYQSAPPPSPARLNSRQFKELLSDLESEYGDLVYHCEVRWLSRTYMLARFYKLREEVKQFMEIKGKPVVELSDGKWLCDLAFMVDITKYLSELNVKLQGSNQLLSSLLSNVKSFEVKLKLWQLQLEKGNTVHFPTLQEQKPAAEYAG</sequence>
<dbReference type="Proteomes" id="UP000281406">
    <property type="component" value="Unassembled WGS sequence"/>
</dbReference>
<feature type="signal peptide" evidence="2">
    <location>
        <begin position="1"/>
        <end position="17"/>
    </location>
</feature>
<evidence type="ECO:0000313" key="4">
    <source>
        <dbReference type="Proteomes" id="UP000281406"/>
    </source>
</evidence>
<comment type="caution">
    <text evidence="3">The sequence shown here is derived from an EMBL/GenBank/DDBJ whole genome shotgun (WGS) entry which is preliminary data.</text>
</comment>
<name>A0A3N0Y337_ANAGA</name>
<dbReference type="PANTHER" id="PTHR45913">
    <property type="entry name" value="EPM2A-INTERACTING PROTEIN 1"/>
    <property type="match status" value="1"/>
</dbReference>
<dbReference type="PANTHER" id="PTHR45913:SF5">
    <property type="entry name" value="GENERAL TRANSCRIPTION FACTOR II-I REPEAT DOMAIN-CONTAINING PROTEIN 2A-LIKE PROTEIN"/>
    <property type="match status" value="1"/>
</dbReference>
<dbReference type="EMBL" id="RJVU01053528">
    <property type="protein sequence ID" value="ROL33046.1"/>
    <property type="molecule type" value="Genomic_DNA"/>
</dbReference>
<dbReference type="OrthoDB" id="10061052at2759"/>
<protein>
    <submittedName>
        <fullName evidence="3">General transcription factor II-I repeat domain-containing protein 2B</fullName>
    </submittedName>
</protein>
<keyword evidence="2" id="KW-0732">Signal</keyword>
<evidence type="ECO:0000256" key="1">
    <source>
        <dbReference type="SAM" id="MobiDB-lite"/>
    </source>
</evidence>
<dbReference type="AlphaFoldDB" id="A0A3N0Y337"/>
<accession>A0A3N0Y337</accession>
<evidence type="ECO:0000256" key="2">
    <source>
        <dbReference type="SAM" id="SignalP"/>
    </source>
</evidence>
<feature type="compositionally biased region" description="Polar residues" evidence="1">
    <location>
        <begin position="94"/>
        <end position="119"/>
    </location>
</feature>
<feature type="chain" id="PRO_5018015871" evidence="2">
    <location>
        <begin position="18"/>
        <end position="380"/>
    </location>
</feature>
<organism evidence="3 4">
    <name type="scientific">Anabarilius grahami</name>
    <name type="common">Kanglang fish</name>
    <name type="synonym">Barilius grahami</name>
    <dbReference type="NCBI Taxonomy" id="495550"/>
    <lineage>
        <taxon>Eukaryota</taxon>
        <taxon>Metazoa</taxon>
        <taxon>Chordata</taxon>
        <taxon>Craniata</taxon>
        <taxon>Vertebrata</taxon>
        <taxon>Euteleostomi</taxon>
        <taxon>Actinopterygii</taxon>
        <taxon>Neopterygii</taxon>
        <taxon>Teleostei</taxon>
        <taxon>Ostariophysi</taxon>
        <taxon>Cypriniformes</taxon>
        <taxon>Xenocyprididae</taxon>
        <taxon>Xenocypridinae</taxon>
        <taxon>Xenocypridinae incertae sedis</taxon>
        <taxon>Anabarilius</taxon>
    </lineage>
</organism>
<gene>
    <name evidence="3" type="ORF">DPX16_5941</name>
</gene>
<keyword evidence="4" id="KW-1185">Reference proteome</keyword>
<evidence type="ECO:0000313" key="3">
    <source>
        <dbReference type="EMBL" id="ROL33046.1"/>
    </source>
</evidence>
<proteinExistence type="predicted"/>